<dbReference type="Pfam" id="PF04287">
    <property type="entry name" value="DUF446"/>
    <property type="match status" value="1"/>
</dbReference>
<dbReference type="InterPro" id="IPR007384">
    <property type="entry name" value="UCP006257"/>
</dbReference>
<dbReference type="Gene3D" id="1.20.1440.40">
    <property type="entry name" value="YqcC-like"/>
    <property type="match status" value="1"/>
</dbReference>
<dbReference type="InterPro" id="IPR023376">
    <property type="entry name" value="YqcC-like_dom"/>
</dbReference>
<keyword evidence="3" id="KW-1185">Reference proteome</keyword>
<protein>
    <submittedName>
        <fullName evidence="2">Uncharacterized conserved protein YqcC, DUF446 family</fullName>
    </submittedName>
</protein>
<feature type="domain" description="YqcC-like" evidence="1">
    <location>
        <begin position="7"/>
        <end position="103"/>
    </location>
</feature>
<dbReference type="PIRSF" id="PIRSF006257">
    <property type="entry name" value="UCP006257"/>
    <property type="match status" value="1"/>
</dbReference>
<dbReference type="AlphaFoldDB" id="A0A1G5PS34"/>
<sequence>MNSETHQLADLLLAIEAEMHRIGLWEADPPSEEALSSLAPFCYDTLQFHQWLQWVFIPKTKAIVEVGEDWPSRSDIFPLAEHAFREITCDTGMLLLLIKQFDNFINRS</sequence>
<dbReference type="GO" id="GO:0044010">
    <property type="term" value="P:single-species biofilm formation"/>
    <property type="evidence" value="ECO:0007669"/>
    <property type="project" value="TreeGrafter"/>
</dbReference>
<dbReference type="SUPFAM" id="SSF158452">
    <property type="entry name" value="YqcC-like"/>
    <property type="match status" value="1"/>
</dbReference>
<dbReference type="InterPro" id="IPR036814">
    <property type="entry name" value="YqcC-like_sf"/>
</dbReference>
<accession>A0A1G5PS34</accession>
<organism evidence="2 3">
    <name type="scientific">Thiohalomonas denitrificans</name>
    <dbReference type="NCBI Taxonomy" id="415747"/>
    <lineage>
        <taxon>Bacteria</taxon>
        <taxon>Pseudomonadati</taxon>
        <taxon>Pseudomonadota</taxon>
        <taxon>Gammaproteobacteria</taxon>
        <taxon>Thiohalomonadales</taxon>
        <taxon>Thiohalomonadaceae</taxon>
        <taxon>Thiohalomonas</taxon>
    </lineage>
</organism>
<dbReference type="PANTHER" id="PTHR39586">
    <property type="entry name" value="CYTOPLASMIC PROTEIN-RELATED"/>
    <property type="match status" value="1"/>
</dbReference>
<reference evidence="2 3" key="1">
    <citation type="submission" date="2016-10" db="EMBL/GenBank/DDBJ databases">
        <authorList>
            <person name="de Groot N.N."/>
        </authorList>
    </citation>
    <scope>NUCLEOTIDE SEQUENCE [LARGE SCALE GENOMIC DNA]</scope>
    <source>
        <strain evidence="2 3">HLD2</strain>
    </source>
</reference>
<dbReference type="STRING" id="415747.SAMN03097708_00678"/>
<evidence type="ECO:0000313" key="2">
    <source>
        <dbReference type="EMBL" id="SCZ52136.1"/>
    </source>
</evidence>
<evidence type="ECO:0000313" key="3">
    <source>
        <dbReference type="Proteomes" id="UP000199648"/>
    </source>
</evidence>
<name>A0A1G5PS34_9GAMM</name>
<evidence type="ECO:0000259" key="1">
    <source>
        <dbReference type="Pfam" id="PF04287"/>
    </source>
</evidence>
<dbReference type="Proteomes" id="UP000199648">
    <property type="component" value="Unassembled WGS sequence"/>
</dbReference>
<dbReference type="PANTHER" id="PTHR39586:SF1">
    <property type="entry name" value="CYTOPLASMIC PROTEIN"/>
    <property type="match status" value="1"/>
</dbReference>
<dbReference type="EMBL" id="FMWD01000002">
    <property type="protein sequence ID" value="SCZ52136.1"/>
    <property type="molecule type" value="Genomic_DNA"/>
</dbReference>
<dbReference type="RefSeq" id="WP_175452419.1">
    <property type="nucleotide sequence ID" value="NZ_FMWD01000002.1"/>
</dbReference>
<proteinExistence type="predicted"/>
<gene>
    <name evidence="2" type="ORF">SAMN03097708_00678</name>
</gene>